<comment type="function">
    <text evidence="2">Hydrolyzes RNA 2',3'-cyclic phosphodiester to an RNA 2'-phosphomonoester.</text>
</comment>
<dbReference type="HAMAP" id="MF_01940">
    <property type="entry name" value="RNA_CPDase"/>
    <property type="match status" value="1"/>
</dbReference>
<gene>
    <name evidence="4" type="primary">thpR</name>
    <name evidence="4" type="ORF">ENJ96_08425</name>
</gene>
<keyword evidence="1 2" id="KW-0378">Hydrolase</keyword>
<feature type="active site" description="Proton acceptor" evidence="2">
    <location>
        <position position="130"/>
    </location>
</feature>
<dbReference type="InterPro" id="IPR004175">
    <property type="entry name" value="RNA_CPDase"/>
</dbReference>
<comment type="catalytic activity">
    <reaction evidence="2">
        <text>a 3'-end 2',3'-cyclophospho-ribonucleotide-RNA + H2O = a 3'-end 2'-phospho-ribonucleotide-RNA + H(+)</text>
        <dbReference type="Rhea" id="RHEA:11828"/>
        <dbReference type="Rhea" id="RHEA-COMP:10464"/>
        <dbReference type="Rhea" id="RHEA-COMP:17353"/>
        <dbReference type="ChEBI" id="CHEBI:15377"/>
        <dbReference type="ChEBI" id="CHEBI:15378"/>
        <dbReference type="ChEBI" id="CHEBI:83064"/>
        <dbReference type="ChEBI" id="CHEBI:173113"/>
        <dbReference type="EC" id="3.1.4.58"/>
    </reaction>
</comment>
<dbReference type="Pfam" id="PF02834">
    <property type="entry name" value="LigT_PEase"/>
    <property type="match status" value="2"/>
</dbReference>
<feature type="domain" description="Phosphoesterase HXTX" evidence="3">
    <location>
        <begin position="8"/>
        <end position="94"/>
    </location>
</feature>
<dbReference type="GO" id="GO:0008664">
    <property type="term" value="F:RNA 2',3'-cyclic 3'-phosphodiesterase activity"/>
    <property type="evidence" value="ECO:0007669"/>
    <property type="project" value="UniProtKB-EC"/>
</dbReference>
<comment type="caution">
    <text evidence="4">The sequence shown here is derived from an EMBL/GenBank/DDBJ whole genome shotgun (WGS) entry which is preliminary data.</text>
</comment>
<evidence type="ECO:0000256" key="1">
    <source>
        <dbReference type="ARBA" id="ARBA00022801"/>
    </source>
</evidence>
<protein>
    <recommendedName>
        <fullName evidence="2">RNA 2',3'-cyclic phosphodiesterase</fullName>
        <shortName evidence="2">RNA 2',3'-CPDase</shortName>
        <ecNumber evidence="2">3.1.4.58</ecNumber>
    </recommendedName>
</protein>
<organism evidence="4">
    <name type="scientific">Thermodesulfatator atlanticus</name>
    <dbReference type="NCBI Taxonomy" id="501497"/>
    <lineage>
        <taxon>Bacteria</taxon>
        <taxon>Pseudomonadati</taxon>
        <taxon>Thermodesulfobacteriota</taxon>
        <taxon>Thermodesulfobacteria</taxon>
        <taxon>Thermodesulfobacteriales</taxon>
        <taxon>Thermodesulfatatoraceae</taxon>
        <taxon>Thermodesulfatator</taxon>
    </lineage>
</organism>
<feature type="short sequence motif" description="HXTX 1" evidence="2">
    <location>
        <begin position="41"/>
        <end position="44"/>
    </location>
</feature>
<sequence>MARLFLAISLPAEVKEKLAELQNKLAASGAGVRWVRPEGIHLTLKFLGNVPESRIPEIVSVVQEVVRKNAPAVIRLGVKGVGTFPPRGTPRVVWAGLTGDLVALARLQQALEAALARLGFAPEKRPFVPHLTLGRVKSAKNKKALLQSVDRYREEEFVPAQAIAIKELVLYQSTLHPEGAIYTPLRQFPFKQ</sequence>
<evidence type="ECO:0000259" key="3">
    <source>
        <dbReference type="Pfam" id="PF02834"/>
    </source>
</evidence>
<dbReference type="GO" id="GO:0004113">
    <property type="term" value="F:2',3'-cyclic-nucleotide 3'-phosphodiesterase activity"/>
    <property type="evidence" value="ECO:0007669"/>
    <property type="project" value="InterPro"/>
</dbReference>
<dbReference type="AlphaFoldDB" id="A0A7V5P161"/>
<evidence type="ECO:0000313" key="4">
    <source>
        <dbReference type="EMBL" id="HHI97866.1"/>
    </source>
</evidence>
<proteinExistence type="inferred from homology"/>
<dbReference type="PANTHER" id="PTHR35561">
    <property type="entry name" value="RNA 2',3'-CYCLIC PHOSPHODIESTERASE"/>
    <property type="match status" value="1"/>
</dbReference>
<reference evidence="4" key="1">
    <citation type="journal article" date="2020" name="mSystems">
        <title>Genome- and Community-Level Interaction Insights into Carbon Utilization and Element Cycling Functions of Hydrothermarchaeota in Hydrothermal Sediment.</title>
        <authorList>
            <person name="Zhou Z."/>
            <person name="Liu Y."/>
            <person name="Xu W."/>
            <person name="Pan J."/>
            <person name="Luo Z.H."/>
            <person name="Li M."/>
        </authorList>
    </citation>
    <scope>NUCLEOTIDE SEQUENCE [LARGE SCALE GENOMIC DNA]</scope>
    <source>
        <strain evidence="4">HyVt-533</strain>
    </source>
</reference>
<feature type="short sequence motif" description="HXTX 2" evidence="2">
    <location>
        <begin position="130"/>
        <end position="133"/>
    </location>
</feature>
<dbReference type="Proteomes" id="UP000886101">
    <property type="component" value="Unassembled WGS sequence"/>
</dbReference>
<feature type="domain" description="Phosphoesterase HXTX" evidence="3">
    <location>
        <begin position="103"/>
        <end position="182"/>
    </location>
</feature>
<dbReference type="NCBIfam" id="TIGR02258">
    <property type="entry name" value="2_5_ligase"/>
    <property type="match status" value="1"/>
</dbReference>
<comment type="similarity">
    <text evidence="2">Belongs to the 2H phosphoesterase superfamily. ThpR family.</text>
</comment>
<dbReference type="InterPro" id="IPR014051">
    <property type="entry name" value="Phosphoesterase_HXTX"/>
</dbReference>
<feature type="active site" description="Proton donor" evidence="2">
    <location>
        <position position="41"/>
    </location>
</feature>
<evidence type="ECO:0000256" key="2">
    <source>
        <dbReference type="HAMAP-Rule" id="MF_01940"/>
    </source>
</evidence>
<accession>A0A7V5P161</accession>
<dbReference type="SUPFAM" id="SSF55144">
    <property type="entry name" value="LigT-like"/>
    <property type="match status" value="1"/>
</dbReference>
<dbReference type="Gene3D" id="3.90.1140.10">
    <property type="entry name" value="Cyclic phosphodiesterase"/>
    <property type="match status" value="1"/>
</dbReference>
<dbReference type="EC" id="3.1.4.58" evidence="2"/>
<dbReference type="EMBL" id="DROK01000253">
    <property type="protein sequence ID" value="HHI97866.1"/>
    <property type="molecule type" value="Genomic_DNA"/>
</dbReference>
<name>A0A7V5P161_9BACT</name>
<dbReference type="PANTHER" id="PTHR35561:SF1">
    <property type="entry name" value="RNA 2',3'-CYCLIC PHOSPHODIESTERASE"/>
    <property type="match status" value="1"/>
</dbReference>
<dbReference type="InterPro" id="IPR009097">
    <property type="entry name" value="Cyclic_Pdiesterase"/>
</dbReference>